<accession>A0A0D0DV00</accession>
<reference evidence="1 2" key="1">
    <citation type="submission" date="2014-04" db="EMBL/GenBank/DDBJ databases">
        <authorList>
            <consortium name="DOE Joint Genome Institute"/>
            <person name="Kuo A."/>
            <person name="Kohler A."/>
            <person name="Jargeat P."/>
            <person name="Nagy L.G."/>
            <person name="Floudas D."/>
            <person name="Copeland A."/>
            <person name="Barry K.W."/>
            <person name="Cichocki N."/>
            <person name="Veneault-Fourrey C."/>
            <person name="LaButti K."/>
            <person name="Lindquist E.A."/>
            <person name="Lipzen A."/>
            <person name="Lundell T."/>
            <person name="Morin E."/>
            <person name="Murat C."/>
            <person name="Sun H."/>
            <person name="Tunlid A."/>
            <person name="Henrissat B."/>
            <person name="Grigoriev I.V."/>
            <person name="Hibbett D.S."/>
            <person name="Martin F."/>
            <person name="Nordberg H.P."/>
            <person name="Cantor M.N."/>
            <person name="Hua S.X."/>
        </authorList>
    </citation>
    <scope>NUCLEOTIDE SEQUENCE [LARGE SCALE GENOMIC DNA]</scope>
    <source>
        <strain evidence="1 2">Ve08.2h10</strain>
    </source>
</reference>
<name>A0A0D0DV00_9AGAM</name>
<sequence length="113" mass="13022">DIKLYVAIYIDNQASIKSSDPFNMKSDHYLICHFCSTIKKLKKESHSKKLDINVCWVSEWESFRTWQRADEEAKKVAKNPQQGSQCCHPELSALPRCKGEHEALHPLMSSLCL</sequence>
<feature type="non-terminal residue" evidence="1">
    <location>
        <position position="1"/>
    </location>
</feature>
<dbReference type="Proteomes" id="UP000054538">
    <property type="component" value="Unassembled WGS sequence"/>
</dbReference>
<dbReference type="InParanoid" id="A0A0D0DV00"/>
<gene>
    <name evidence="1" type="ORF">PAXRUDRAFT_145705</name>
</gene>
<organism evidence="1 2">
    <name type="scientific">Paxillus rubicundulus Ve08.2h10</name>
    <dbReference type="NCBI Taxonomy" id="930991"/>
    <lineage>
        <taxon>Eukaryota</taxon>
        <taxon>Fungi</taxon>
        <taxon>Dikarya</taxon>
        <taxon>Basidiomycota</taxon>
        <taxon>Agaricomycotina</taxon>
        <taxon>Agaricomycetes</taxon>
        <taxon>Agaricomycetidae</taxon>
        <taxon>Boletales</taxon>
        <taxon>Paxilineae</taxon>
        <taxon>Paxillaceae</taxon>
        <taxon>Paxillus</taxon>
    </lineage>
</organism>
<evidence type="ECO:0000313" key="1">
    <source>
        <dbReference type="EMBL" id="KIK93136.1"/>
    </source>
</evidence>
<dbReference type="EMBL" id="KN825210">
    <property type="protein sequence ID" value="KIK93136.1"/>
    <property type="molecule type" value="Genomic_DNA"/>
</dbReference>
<dbReference type="AlphaFoldDB" id="A0A0D0DV00"/>
<protein>
    <submittedName>
        <fullName evidence="1">Uncharacterized protein</fullName>
    </submittedName>
</protein>
<evidence type="ECO:0000313" key="2">
    <source>
        <dbReference type="Proteomes" id="UP000054538"/>
    </source>
</evidence>
<keyword evidence="2" id="KW-1185">Reference proteome</keyword>
<proteinExistence type="predicted"/>
<dbReference type="HOGENOM" id="CLU_2139443_0_0_1"/>
<reference evidence="2" key="2">
    <citation type="submission" date="2015-01" db="EMBL/GenBank/DDBJ databases">
        <title>Evolutionary Origins and Diversification of the Mycorrhizal Mutualists.</title>
        <authorList>
            <consortium name="DOE Joint Genome Institute"/>
            <consortium name="Mycorrhizal Genomics Consortium"/>
            <person name="Kohler A."/>
            <person name="Kuo A."/>
            <person name="Nagy L.G."/>
            <person name="Floudas D."/>
            <person name="Copeland A."/>
            <person name="Barry K.W."/>
            <person name="Cichocki N."/>
            <person name="Veneault-Fourrey C."/>
            <person name="LaButti K."/>
            <person name="Lindquist E.A."/>
            <person name="Lipzen A."/>
            <person name="Lundell T."/>
            <person name="Morin E."/>
            <person name="Murat C."/>
            <person name="Riley R."/>
            <person name="Ohm R."/>
            <person name="Sun H."/>
            <person name="Tunlid A."/>
            <person name="Henrissat B."/>
            <person name="Grigoriev I.V."/>
            <person name="Hibbett D.S."/>
            <person name="Martin F."/>
        </authorList>
    </citation>
    <scope>NUCLEOTIDE SEQUENCE [LARGE SCALE GENOMIC DNA]</scope>
    <source>
        <strain evidence="2">Ve08.2h10</strain>
    </source>
</reference>